<feature type="compositionally biased region" description="Low complexity" evidence="3">
    <location>
        <begin position="449"/>
        <end position="472"/>
    </location>
</feature>
<evidence type="ECO:0000259" key="4">
    <source>
        <dbReference type="Pfam" id="PF17034"/>
    </source>
</evidence>
<dbReference type="InterPro" id="IPR036322">
    <property type="entry name" value="WD40_repeat_dom_sf"/>
</dbReference>
<feature type="compositionally biased region" description="Low complexity" evidence="3">
    <location>
        <begin position="832"/>
        <end position="842"/>
    </location>
</feature>
<dbReference type="Pfam" id="PF21719">
    <property type="entry name" value="MIOS_a-sol"/>
    <property type="match status" value="1"/>
</dbReference>
<dbReference type="Pfam" id="PF21720">
    <property type="entry name" value="MIOS_WD40"/>
    <property type="match status" value="2"/>
</dbReference>
<sequence>MSYASEQDIQWPPNRSDIFVVIWKQHIYLFRIEEPTAAADNTKSFIIGSNNIFPQCVAWVSSTNKASLDVVPDHLIAVTLSGGCIRLIGLPESNVEEDRFGLQNKELVPRFTRNTIFLAWNPWKRNLLAQGLDKPRNSREPSVLIWDVTKYTGSRPVNTKSAERDTVCASGLHAHSYSLPFALTGLDYSASDSNTLYPLVSIYSSKKEWISDITTCDKSLCDIGIQDTVSSFAWLSKSSFIAGMSGTYLKVFDLSDPSKASQTVTTRAVNGLTVDPLCSKRFASFCERQISIWRLDNLEKPVYTFFESGDVQQIKWSPLREAWLGVLLTDSCSVKLYDTYPMFCQPLEEPEQIPVERLFFPSSRSNVSLVAFSWHPSIMNCLLTLDRDGYMDVAHLVERAAIGWSANQTLVWSYGCDWTAFSSTGITSSNSDALMEFLNSFETKHLEKTSSTNNNDNSSSNSNTNYVSSKTSDLTYQNSKDKDDMNTCDDCKTQTTLFSELKQTLESDISVVMQKRAELGYGLDAEGATYVDIVKDDAQLRTMWTWIKYINDYMDDSLMRRRLEVESSQSNFSSNQRDGGSTSISRRRVPSRCLGVISVVCESPLSPGAAFTSEVIEHVEWQGIDAKLPFSRYWSPERSRVLRLCMWPLDDTDVVQRPVFESLCSEGQYERAAAMALMNLKFDWALSFLNRASSDSDIGLVALALAGYTDTRNELWRTTCANLIKHVQNPYLRVMFMFLSRQGGDFEPILNDDALCLIDRVAFACLYLNDDSLVSFVRSTCRTMVKRGQLEAILLTGLCSDDFITLIQNYVDITGDVQSAAIVGLHASQLSSNDSTTSITSNDNKRTDTNSNGMNTPRRSQIGLNNSIRSVNLEKRLSTPINSGGGGGEGRNSSSNEEQITLVKLGGPRLANWVQCYRDLLDQWQMWFYRADFDITYKSRLLSDYMSSGNSSKSHVSSSLLMSSKTVEPDTGSVTINNSTTSFNSNSSPTVSSASTSSVTNTLHGVKVRSIGLVAGANQVFVACGFCGWRLEPQSNKVNVSSLGSAGTSGTSVSGNNTQANNISTAGVVTSSSIIDTSCSSTASNLQMHGGGGKQTICQHCRKPLPRCSICLMHLGTSIPSNECMRISTGSRGESMLRQIALTSAPKLSVDFVKAMQIGITGATVPPPADTGNKNNQKNVYSSTRKSSLLANSTCVIADWFVWCQACRHGGHASHLIEWFYGDSSDSSDMGYLKECPVSGCQCRCAVLDGSQILSQMDFKRLSINSSADSEESGSVSDELIGLDDIMLQHIF</sequence>
<evidence type="ECO:0000256" key="1">
    <source>
        <dbReference type="ARBA" id="ARBA00022574"/>
    </source>
</evidence>
<dbReference type="SUPFAM" id="SSF50978">
    <property type="entry name" value="WD40 repeat-like"/>
    <property type="match status" value="1"/>
</dbReference>
<dbReference type="GO" id="GO:1904263">
    <property type="term" value="P:positive regulation of TORC1 signaling"/>
    <property type="evidence" value="ECO:0007669"/>
    <property type="project" value="TreeGrafter"/>
</dbReference>
<dbReference type="PANTHER" id="PTHR16453:SF9">
    <property type="entry name" value="GATOR COMPLEX PROTEIN MIOS"/>
    <property type="match status" value="1"/>
</dbReference>
<reference evidence="6" key="1">
    <citation type="submission" date="2022-06" db="EMBL/GenBank/DDBJ databases">
        <authorList>
            <person name="Berger JAMES D."/>
            <person name="Berger JAMES D."/>
        </authorList>
    </citation>
    <scope>NUCLEOTIDE SEQUENCE [LARGE SCALE GENOMIC DNA]</scope>
</reference>
<feature type="region of interest" description="Disordered" evidence="3">
    <location>
        <begin position="448"/>
        <end position="485"/>
    </location>
</feature>
<feature type="region of interest" description="Disordered" evidence="3">
    <location>
        <begin position="968"/>
        <end position="996"/>
    </location>
</feature>
<feature type="region of interest" description="Disordered" evidence="3">
    <location>
        <begin position="875"/>
        <end position="895"/>
    </location>
</feature>
<evidence type="ECO:0000256" key="2">
    <source>
        <dbReference type="ARBA" id="ARBA00022737"/>
    </source>
</evidence>
<keyword evidence="1" id="KW-0853">WD repeat</keyword>
<reference evidence="7" key="2">
    <citation type="submission" date="2023-11" db="UniProtKB">
        <authorList>
            <consortium name="WormBaseParasite"/>
        </authorList>
    </citation>
    <scope>IDENTIFICATION</scope>
</reference>
<proteinExistence type="predicted"/>
<evidence type="ECO:0000256" key="3">
    <source>
        <dbReference type="SAM" id="MobiDB-lite"/>
    </source>
</evidence>
<feature type="region of interest" description="Disordered" evidence="3">
    <location>
        <begin position="832"/>
        <end position="861"/>
    </location>
</feature>
<feature type="compositionally biased region" description="Low complexity" evidence="3">
    <location>
        <begin position="973"/>
        <end position="996"/>
    </location>
</feature>
<feature type="domain" description="MIOS-like alpha-solenoid" evidence="5">
    <location>
        <begin position="513"/>
        <end position="767"/>
    </location>
</feature>
<dbReference type="InterPro" id="IPR031488">
    <property type="entry name" value="Zn_ribbon_mio"/>
</dbReference>
<keyword evidence="6" id="KW-1185">Reference proteome</keyword>
<evidence type="ECO:0000313" key="7">
    <source>
        <dbReference type="WBParaSite" id="TREG1_103290.1"/>
    </source>
</evidence>
<organism evidence="6 7">
    <name type="scientific">Trichobilharzia regenti</name>
    <name type="common">Nasal bird schistosome</name>
    <dbReference type="NCBI Taxonomy" id="157069"/>
    <lineage>
        <taxon>Eukaryota</taxon>
        <taxon>Metazoa</taxon>
        <taxon>Spiralia</taxon>
        <taxon>Lophotrochozoa</taxon>
        <taxon>Platyhelminthes</taxon>
        <taxon>Trematoda</taxon>
        <taxon>Digenea</taxon>
        <taxon>Strigeidida</taxon>
        <taxon>Schistosomatoidea</taxon>
        <taxon>Schistosomatidae</taxon>
        <taxon>Trichobilharzia</taxon>
    </lineage>
</organism>
<dbReference type="Pfam" id="PF17034">
    <property type="entry name" value="zinc_ribbon_16"/>
    <property type="match status" value="1"/>
</dbReference>
<dbReference type="Proteomes" id="UP000050795">
    <property type="component" value="Unassembled WGS sequence"/>
</dbReference>
<evidence type="ECO:0000313" key="6">
    <source>
        <dbReference type="Proteomes" id="UP000050795"/>
    </source>
</evidence>
<feature type="compositionally biased region" description="Polar residues" evidence="3">
    <location>
        <begin position="849"/>
        <end position="861"/>
    </location>
</feature>
<dbReference type="InterPro" id="IPR049092">
    <property type="entry name" value="MIOS_a-sol"/>
</dbReference>
<keyword evidence="2" id="KW-0677">Repeat</keyword>
<feature type="domain" description="GATOR2 complex protein MIO zinc-ribbon like" evidence="4">
    <location>
        <begin position="1089"/>
        <end position="1124"/>
    </location>
</feature>
<accession>A0AA85ILM4</accession>
<name>A0AA85ILM4_TRIRE</name>
<evidence type="ECO:0000259" key="5">
    <source>
        <dbReference type="Pfam" id="PF21719"/>
    </source>
</evidence>
<protein>
    <submittedName>
        <fullName evidence="7">Uncharacterized protein</fullName>
    </submittedName>
</protein>
<dbReference type="InterPro" id="IPR037593">
    <property type="entry name" value="MIOS/Sea4"/>
</dbReference>
<dbReference type="GO" id="GO:0034198">
    <property type="term" value="P:cellular response to amino acid starvation"/>
    <property type="evidence" value="ECO:0007669"/>
    <property type="project" value="TreeGrafter"/>
</dbReference>
<dbReference type="PANTHER" id="PTHR16453">
    <property type="entry name" value="WD40 DOMAIN-CONTAINING PROTEIN MIO FAMILY MEMBER"/>
    <property type="match status" value="1"/>
</dbReference>
<dbReference type="WBParaSite" id="TREG1_103290.1">
    <property type="protein sequence ID" value="TREG1_103290.1"/>
    <property type="gene ID" value="TREG1_103290"/>
</dbReference>
<dbReference type="CDD" id="cd16691">
    <property type="entry name" value="mRING-H2-C3H3C2_Mio"/>
    <property type="match status" value="1"/>
</dbReference>
<dbReference type="GO" id="GO:0005737">
    <property type="term" value="C:cytoplasm"/>
    <property type="evidence" value="ECO:0007669"/>
    <property type="project" value="TreeGrafter"/>
</dbReference>